<keyword evidence="1" id="KW-0812">Transmembrane</keyword>
<organism evidence="2 3">
    <name type="scientific">Paenibacillus chibensis</name>
    <dbReference type="NCBI Taxonomy" id="59846"/>
    <lineage>
        <taxon>Bacteria</taxon>
        <taxon>Bacillati</taxon>
        <taxon>Bacillota</taxon>
        <taxon>Bacilli</taxon>
        <taxon>Bacillales</taxon>
        <taxon>Paenibacillaceae</taxon>
        <taxon>Paenibacillus</taxon>
    </lineage>
</organism>
<protein>
    <submittedName>
        <fullName evidence="2">Uncharacterized protein</fullName>
    </submittedName>
</protein>
<sequence>MQQFSVVLQETRKWFQSFRLYGVLAPFELYLLFGGLGIQFLNELLYSIFPITSYHALNVIFYTIPLSTVAHYAFWVGAWLTLVSANVKYLPYALWMNAFLILFPFTRIGLSGLISALVYVFMGYMLFRYTASSYAHVHSSSRETQTSTR</sequence>
<keyword evidence="3" id="KW-1185">Reference proteome</keyword>
<dbReference type="EMBL" id="JARTLD010000029">
    <property type="protein sequence ID" value="MED5018001.1"/>
    <property type="molecule type" value="Genomic_DNA"/>
</dbReference>
<evidence type="ECO:0000256" key="1">
    <source>
        <dbReference type="SAM" id="Phobius"/>
    </source>
</evidence>
<reference evidence="2 3" key="1">
    <citation type="submission" date="2023-03" db="EMBL/GenBank/DDBJ databases">
        <title>Bacillus Genome Sequencing.</title>
        <authorList>
            <person name="Dunlap C."/>
        </authorList>
    </citation>
    <scope>NUCLEOTIDE SEQUENCE [LARGE SCALE GENOMIC DNA]</scope>
    <source>
        <strain evidence="2 3">NRS-52</strain>
    </source>
</reference>
<gene>
    <name evidence="2" type="ORF">P9847_11880</name>
</gene>
<accession>A0ABU6PSY1</accession>
<name>A0ABU6PSY1_9BACL</name>
<comment type="caution">
    <text evidence="2">The sequence shown here is derived from an EMBL/GenBank/DDBJ whole genome shotgun (WGS) entry which is preliminary data.</text>
</comment>
<feature type="transmembrane region" description="Helical" evidence="1">
    <location>
        <begin position="112"/>
        <end position="131"/>
    </location>
</feature>
<dbReference type="RefSeq" id="WP_328278049.1">
    <property type="nucleotide sequence ID" value="NZ_JARTLD010000029.1"/>
</dbReference>
<keyword evidence="1" id="KW-1133">Transmembrane helix</keyword>
<dbReference type="Proteomes" id="UP001343257">
    <property type="component" value="Unassembled WGS sequence"/>
</dbReference>
<evidence type="ECO:0000313" key="3">
    <source>
        <dbReference type="Proteomes" id="UP001343257"/>
    </source>
</evidence>
<evidence type="ECO:0000313" key="2">
    <source>
        <dbReference type="EMBL" id="MED5018001.1"/>
    </source>
</evidence>
<keyword evidence="1" id="KW-0472">Membrane</keyword>
<proteinExistence type="predicted"/>
<feature type="transmembrane region" description="Helical" evidence="1">
    <location>
        <begin position="20"/>
        <end position="40"/>
    </location>
</feature>